<keyword evidence="2" id="KW-1185">Reference proteome</keyword>
<protein>
    <submittedName>
        <fullName evidence="1">Uncharacterized protein</fullName>
    </submittedName>
</protein>
<dbReference type="Proteomes" id="UP000011991">
    <property type="component" value="Unassembled WGS sequence"/>
</dbReference>
<organism evidence="1 2">
    <name type="scientific">Rhodopirellula maiorica SM1</name>
    <dbReference type="NCBI Taxonomy" id="1265738"/>
    <lineage>
        <taxon>Bacteria</taxon>
        <taxon>Pseudomonadati</taxon>
        <taxon>Planctomycetota</taxon>
        <taxon>Planctomycetia</taxon>
        <taxon>Pirellulales</taxon>
        <taxon>Pirellulaceae</taxon>
        <taxon>Novipirellula</taxon>
    </lineage>
</organism>
<name>M5R773_9BACT</name>
<accession>M5R773</accession>
<sequence length="71" mass="8391">MKVELIQMQSTYAINEIRPKRVLAKNTNAEDEFWDRDVNTRHPLQKCFQNKLLFAAAGRFWGGVTKPRQRK</sequence>
<reference evidence="1 2" key="1">
    <citation type="journal article" date="2013" name="Mar. Genomics">
        <title>Expression of sulfatases in Rhodopirellula baltica and the diversity of sulfatases in the genus Rhodopirellula.</title>
        <authorList>
            <person name="Wegner C.E."/>
            <person name="Richter-Heitmann T."/>
            <person name="Klindworth A."/>
            <person name="Klockow C."/>
            <person name="Richter M."/>
            <person name="Achstetter T."/>
            <person name="Glockner F.O."/>
            <person name="Harder J."/>
        </authorList>
    </citation>
    <scope>NUCLEOTIDE SEQUENCE [LARGE SCALE GENOMIC DNA]</scope>
    <source>
        <strain evidence="1 2">SM1</strain>
    </source>
</reference>
<evidence type="ECO:0000313" key="1">
    <source>
        <dbReference type="EMBL" id="EMI15250.1"/>
    </source>
</evidence>
<gene>
    <name evidence="1" type="ORF">RMSM_07828</name>
</gene>
<dbReference type="PATRIC" id="fig|1265738.3.peg.7811"/>
<comment type="caution">
    <text evidence="1">The sequence shown here is derived from an EMBL/GenBank/DDBJ whole genome shotgun (WGS) entry which is preliminary data.</text>
</comment>
<dbReference type="EMBL" id="ANOG01001132">
    <property type="protein sequence ID" value="EMI15250.1"/>
    <property type="molecule type" value="Genomic_DNA"/>
</dbReference>
<evidence type="ECO:0000313" key="2">
    <source>
        <dbReference type="Proteomes" id="UP000011991"/>
    </source>
</evidence>
<dbReference type="AlphaFoldDB" id="M5R773"/>
<proteinExistence type="predicted"/>